<dbReference type="EMBL" id="JBFOLJ010000022">
    <property type="protein sequence ID" value="KAL2459470.1"/>
    <property type="molecule type" value="Genomic_DNA"/>
</dbReference>
<dbReference type="Proteomes" id="UP001604277">
    <property type="component" value="Unassembled WGS sequence"/>
</dbReference>
<comment type="caution">
    <text evidence="1">The sequence shown here is derived from an EMBL/GenBank/DDBJ whole genome shotgun (WGS) entry which is preliminary data.</text>
</comment>
<organism evidence="1 2">
    <name type="scientific">Forsythia ovata</name>
    <dbReference type="NCBI Taxonomy" id="205694"/>
    <lineage>
        <taxon>Eukaryota</taxon>
        <taxon>Viridiplantae</taxon>
        <taxon>Streptophyta</taxon>
        <taxon>Embryophyta</taxon>
        <taxon>Tracheophyta</taxon>
        <taxon>Spermatophyta</taxon>
        <taxon>Magnoliopsida</taxon>
        <taxon>eudicotyledons</taxon>
        <taxon>Gunneridae</taxon>
        <taxon>Pentapetalae</taxon>
        <taxon>asterids</taxon>
        <taxon>lamiids</taxon>
        <taxon>Lamiales</taxon>
        <taxon>Oleaceae</taxon>
        <taxon>Forsythieae</taxon>
        <taxon>Forsythia</taxon>
    </lineage>
</organism>
<sequence>MQTEDGTCGDMNRELNYVQDEGNIGDAIADGNFVDWDGLNIIPNSPRRENLHEKSPMTVAHCPREGVIYNNIENLTYKNITADMPLWVHYNARLAVIFLNNELLA</sequence>
<name>A0ABD1P6H0_9LAMI</name>
<evidence type="ECO:0000313" key="1">
    <source>
        <dbReference type="EMBL" id="KAL2459470.1"/>
    </source>
</evidence>
<evidence type="ECO:0000313" key="2">
    <source>
        <dbReference type="Proteomes" id="UP001604277"/>
    </source>
</evidence>
<accession>A0ABD1P6H0</accession>
<protein>
    <recommendedName>
        <fullName evidence="3">ATP-dependent DNA helicase</fullName>
    </recommendedName>
</protein>
<proteinExistence type="predicted"/>
<gene>
    <name evidence="1" type="ORF">Fot_54719</name>
</gene>
<keyword evidence="2" id="KW-1185">Reference proteome</keyword>
<reference evidence="2" key="1">
    <citation type="submission" date="2024-07" db="EMBL/GenBank/DDBJ databases">
        <title>Two chromosome-level genome assemblies of Korean endemic species Abeliophyllum distichum and Forsythia ovata (Oleaceae).</title>
        <authorList>
            <person name="Jang H."/>
        </authorList>
    </citation>
    <scope>NUCLEOTIDE SEQUENCE [LARGE SCALE GENOMIC DNA]</scope>
</reference>
<dbReference type="AlphaFoldDB" id="A0ABD1P6H0"/>
<evidence type="ECO:0008006" key="3">
    <source>
        <dbReference type="Google" id="ProtNLM"/>
    </source>
</evidence>